<accession>A0A8T1XTE5</accession>
<dbReference type="Proteomes" id="UP000694251">
    <property type="component" value="Chromosome 13"/>
</dbReference>
<protein>
    <submittedName>
        <fullName evidence="2">Uncharacterized protein</fullName>
    </submittedName>
</protein>
<organism evidence="2 3">
    <name type="scientific">Arabidopsis suecica</name>
    <name type="common">Swedish thale-cress</name>
    <name type="synonym">Cardaminopsis suecica</name>
    <dbReference type="NCBI Taxonomy" id="45249"/>
    <lineage>
        <taxon>Eukaryota</taxon>
        <taxon>Viridiplantae</taxon>
        <taxon>Streptophyta</taxon>
        <taxon>Embryophyta</taxon>
        <taxon>Tracheophyta</taxon>
        <taxon>Spermatophyta</taxon>
        <taxon>Magnoliopsida</taxon>
        <taxon>eudicotyledons</taxon>
        <taxon>Gunneridae</taxon>
        <taxon>Pentapetalae</taxon>
        <taxon>rosids</taxon>
        <taxon>malvids</taxon>
        <taxon>Brassicales</taxon>
        <taxon>Brassicaceae</taxon>
        <taxon>Camelineae</taxon>
        <taxon>Arabidopsis</taxon>
    </lineage>
</organism>
<feature type="region of interest" description="Disordered" evidence="1">
    <location>
        <begin position="69"/>
        <end position="105"/>
    </location>
</feature>
<feature type="compositionally biased region" description="Polar residues" evidence="1">
    <location>
        <begin position="94"/>
        <end position="105"/>
    </location>
</feature>
<evidence type="ECO:0000313" key="3">
    <source>
        <dbReference type="Proteomes" id="UP000694251"/>
    </source>
</evidence>
<proteinExistence type="predicted"/>
<gene>
    <name evidence="2" type="ORF">ISN44_As13g017560</name>
</gene>
<dbReference type="EMBL" id="JAEFBJ010000013">
    <property type="protein sequence ID" value="KAG7537911.1"/>
    <property type="molecule type" value="Genomic_DNA"/>
</dbReference>
<dbReference type="OrthoDB" id="1915848at2759"/>
<dbReference type="AlphaFoldDB" id="A0A8T1XTE5"/>
<keyword evidence="3" id="KW-1185">Reference proteome</keyword>
<feature type="compositionally biased region" description="Acidic residues" evidence="1">
    <location>
        <begin position="69"/>
        <end position="80"/>
    </location>
</feature>
<sequence length="105" mass="11517">MVEESQFGGYHHQIGGVSSYISLSCSDSNSHGFDGEGFEVDYAKTGHNRYALLSYVLLGDVRGLDGEGFDLNENDDEESEMSSSDSSLRELMQHVSSNPMEHSFG</sequence>
<evidence type="ECO:0000313" key="2">
    <source>
        <dbReference type="EMBL" id="KAG7537911.1"/>
    </source>
</evidence>
<comment type="caution">
    <text evidence="2">The sequence shown here is derived from an EMBL/GenBank/DDBJ whole genome shotgun (WGS) entry which is preliminary data.</text>
</comment>
<reference evidence="2 3" key="1">
    <citation type="submission" date="2020-12" db="EMBL/GenBank/DDBJ databases">
        <title>Concerted genomic and epigenomic changes stabilize Arabidopsis allopolyploids.</title>
        <authorList>
            <person name="Chen Z."/>
        </authorList>
    </citation>
    <scope>NUCLEOTIDE SEQUENCE [LARGE SCALE GENOMIC DNA]</scope>
    <source>
        <strain evidence="2">As9502</strain>
        <tissue evidence="2">Leaf</tissue>
    </source>
</reference>
<name>A0A8T1XTE5_ARASU</name>
<evidence type="ECO:0000256" key="1">
    <source>
        <dbReference type="SAM" id="MobiDB-lite"/>
    </source>
</evidence>